<dbReference type="Proteomes" id="UP001501508">
    <property type="component" value="Unassembled WGS sequence"/>
</dbReference>
<accession>A0ABP8M1B5</accession>
<feature type="transmembrane region" description="Helical" evidence="7">
    <location>
        <begin position="36"/>
        <end position="57"/>
    </location>
</feature>
<evidence type="ECO:0000256" key="7">
    <source>
        <dbReference type="SAM" id="Phobius"/>
    </source>
</evidence>
<keyword evidence="4 7" id="KW-1133">Transmembrane helix</keyword>
<evidence type="ECO:0000256" key="6">
    <source>
        <dbReference type="RuleBase" id="RU003376"/>
    </source>
</evidence>
<keyword evidence="5 7" id="KW-0472">Membrane</keyword>
<sequence length="184" mass="20894">MMWLGLAGSSLLFLSLVIISFFRKESIGWEELSMPGAFWLSSLLIFSSSVTLFEAVLAFKTERFKHYRVCLALTFVLGVIFITTQAIGWLELFELADAVSDRSSLSFIYLITGLHFLHILGGLAFLGILLTEAIRNNSYIDAFVYSVNGPNLIRIRLLSIYWHFIGALWLVLFFVMLFLLLPSH</sequence>
<evidence type="ECO:0000256" key="4">
    <source>
        <dbReference type="ARBA" id="ARBA00022989"/>
    </source>
</evidence>
<comment type="caution">
    <text evidence="9">The sequence shown here is derived from an EMBL/GenBank/DDBJ whole genome shotgun (WGS) entry which is preliminary data.</text>
</comment>
<evidence type="ECO:0000256" key="3">
    <source>
        <dbReference type="ARBA" id="ARBA00022692"/>
    </source>
</evidence>
<keyword evidence="3 6" id="KW-0812">Transmembrane</keyword>
<feature type="transmembrane region" description="Helical" evidence="7">
    <location>
        <begin position="160"/>
        <end position="181"/>
    </location>
</feature>
<evidence type="ECO:0000256" key="5">
    <source>
        <dbReference type="ARBA" id="ARBA00023136"/>
    </source>
</evidence>
<feature type="domain" description="Heme-copper oxidase subunit III family profile" evidence="8">
    <location>
        <begin position="1"/>
        <end position="181"/>
    </location>
</feature>
<evidence type="ECO:0000256" key="2">
    <source>
        <dbReference type="ARBA" id="ARBA00010581"/>
    </source>
</evidence>
<protein>
    <recommendedName>
        <fullName evidence="8">Heme-copper oxidase subunit III family profile domain-containing protein</fullName>
    </recommendedName>
</protein>
<dbReference type="Pfam" id="PF00510">
    <property type="entry name" value="COX3"/>
    <property type="match status" value="1"/>
</dbReference>
<evidence type="ECO:0000259" key="8">
    <source>
        <dbReference type="PROSITE" id="PS50253"/>
    </source>
</evidence>
<dbReference type="PROSITE" id="PS50253">
    <property type="entry name" value="COX3"/>
    <property type="match status" value="1"/>
</dbReference>
<feature type="transmembrane region" description="Helical" evidence="7">
    <location>
        <begin position="107"/>
        <end position="130"/>
    </location>
</feature>
<proteinExistence type="inferred from homology"/>
<comment type="similarity">
    <text evidence="2 6">Belongs to the cytochrome c oxidase subunit 3 family.</text>
</comment>
<dbReference type="EMBL" id="BAABEY010000025">
    <property type="protein sequence ID" value="GAA4441097.1"/>
    <property type="molecule type" value="Genomic_DNA"/>
</dbReference>
<evidence type="ECO:0000313" key="10">
    <source>
        <dbReference type="Proteomes" id="UP001501508"/>
    </source>
</evidence>
<reference evidence="10" key="1">
    <citation type="journal article" date="2019" name="Int. J. Syst. Evol. Microbiol.">
        <title>The Global Catalogue of Microorganisms (GCM) 10K type strain sequencing project: providing services to taxonomists for standard genome sequencing and annotation.</title>
        <authorList>
            <consortium name="The Broad Institute Genomics Platform"/>
            <consortium name="The Broad Institute Genome Sequencing Center for Infectious Disease"/>
            <person name="Wu L."/>
            <person name="Ma J."/>
        </authorList>
    </citation>
    <scope>NUCLEOTIDE SEQUENCE [LARGE SCALE GENOMIC DNA]</scope>
    <source>
        <strain evidence="10">JCM 31920</strain>
    </source>
</reference>
<evidence type="ECO:0000313" key="9">
    <source>
        <dbReference type="EMBL" id="GAA4441097.1"/>
    </source>
</evidence>
<dbReference type="InterPro" id="IPR024791">
    <property type="entry name" value="Cyt_c/ubiquinol_Oxase_su3"/>
</dbReference>
<dbReference type="PANTHER" id="PTHR11403:SF10">
    <property type="entry name" value="CYTOCHROME C OXIDASE"/>
    <property type="match status" value="1"/>
</dbReference>
<dbReference type="PANTHER" id="PTHR11403">
    <property type="entry name" value="CYTOCHROME C OXIDASE SUBUNIT III"/>
    <property type="match status" value="1"/>
</dbReference>
<dbReference type="SUPFAM" id="SSF81452">
    <property type="entry name" value="Cytochrome c oxidase subunit III-like"/>
    <property type="match status" value="1"/>
</dbReference>
<feature type="transmembrane region" description="Helical" evidence="7">
    <location>
        <begin position="69"/>
        <end position="87"/>
    </location>
</feature>
<comment type="subcellular location">
    <subcellularLocation>
        <location evidence="6">Cell membrane</location>
        <topology evidence="6">Multi-pass membrane protein</topology>
    </subcellularLocation>
    <subcellularLocation>
        <location evidence="1">Membrane</location>
        <topology evidence="1">Multi-pass membrane protein</topology>
    </subcellularLocation>
</comment>
<dbReference type="InterPro" id="IPR000298">
    <property type="entry name" value="Cyt_c_oxidase-like_su3"/>
</dbReference>
<dbReference type="Gene3D" id="1.20.120.80">
    <property type="entry name" value="Cytochrome c oxidase, subunit III, four-helix bundle"/>
    <property type="match status" value="1"/>
</dbReference>
<gene>
    <name evidence="9" type="ORF">GCM10023091_25760</name>
</gene>
<name>A0ABP8M1B5_9BACT</name>
<dbReference type="InterPro" id="IPR013833">
    <property type="entry name" value="Cyt_c_oxidase_su3_a-hlx"/>
</dbReference>
<dbReference type="InterPro" id="IPR035973">
    <property type="entry name" value="Cyt_c_oxidase_su3-like_sf"/>
</dbReference>
<evidence type="ECO:0000256" key="1">
    <source>
        <dbReference type="ARBA" id="ARBA00004141"/>
    </source>
</evidence>
<keyword evidence="10" id="KW-1185">Reference proteome</keyword>
<organism evidence="9 10">
    <name type="scientific">Ravibacter arvi</name>
    <dbReference type="NCBI Taxonomy" id="2051041"/>
    <lineage>
        <taxon>Bacteria</taxon>
        <taxon>Pseudomonadati</taxon>
        <taxon>Bacteroidota</taxon>
        <taxon>Cytophagia</taxon>
        <taxon>Cytophagales</taxon>
        <taxon>Spirosomataceae</taxon>
        <taxon>Ravibacter</taxon>
    </lineage>
</organism>